<dbReference type="OrthoDB" id="3248709at2759"/>
<feature type="compositionally biased region" description="Low complexity" evidence="1">
    <location>
        <begin position="65"/>
        <end position="81"/>
    </location>
</feature>
<feature type="non-terminal residue" evidence="2">
    <location>
        <position position="1"/>
    </location>
</feature>
<feature type="region of interest" description="Disordered" evidence="1">
    <location>
        <begin position="29"/>
        <end position="113"/>
    </location>
</feature>
<feature type="compositionally biased region" description="Polar residues" evidence="1">
    <location>
        <begin position="54"/>
        <end position="64"/>
    </location>
</feature>
<sequence length="156" mass="16617">EVACAIVFAFNVLEGVYAVKYPRTPTPPTPARSKALFNTPGTPTNKRAFKVLSPHSSPQPQKPFSMSTSMSQSASFSGSPSKYPTSPLSTPSRVVHYPTVPGSTNTQASSTSMTMTMMSPSPVVKAYRGRHAAGVGRALDDSILGRIPRPESDDDE</sequence>
<evidence type="ECO:0000256" key="1">
    <source>
        <dbReference type="SAM" id="MobiDB-lite"/>
    </source>
</evidence>
<accession>A0A9P7GL59</accession>
<evidence type="ECO:0000313" key="2">
    <source>
        <dbReference type="EMBL" id="KAG5651814.1"/>
    </source>
</evidence>
<gene>
    <name evidence="2" type="ORF">H0H81_007286</name>
</gene>
<comment type="caution">
    <text evidence="2">The sequence shown here is derived from an EMBL/GenBank/DDBJ whole genome shotgun (WGS) entry which is preliminary data.</text>
</comment>
<proteinExistence type="predicted"/>
<reference evidence="2" key="1">
    <citation type="submission" date="2021-02" db="EMBL/GenBank/DDBJ databases">
        <authorList>
            <person name="Nieuwenhuis M."/>
            <person name="Van De Peppel L.J.J."/>
        </authorList>
    </citation>
    <scope>NUCLEOTIDE SEQUENCE</scope>
    <source>
        <strain evidence="2">D49</strain>
    </source>
</reference>
<organism evidence="2 3">
    <name type="scientific">Sphagnurus paluster</name>
    <dbReference type="NCBI Taxonomy" id="117069"/>
    <lineage>
        <taxon>Eukaryota</taxon>
        <taxon>Fungi</taxon>
        <taxon>Dikarya</taxon>
        <taxon>Basidiomycota</taxon>
        <taxon>Agaricomycotina</taxon>
        <taxon>Agaricomycetes</taxon>
        <taxon>Agaricomycetidae</taxon>
        <taxon>Agaricales</taxon>
        <taxon>Tricholomatineae</taxon>
        <taxon>Lyophyllaceae</taxon>
        <taxon>Sphagnurus</taxon>
    </lineage>
</organism>
<dbReference type="Proteomes" id="UP000717328">
    <property type="component" value="Unassembled WGS sequence"/>
</dbReference>
<protein>
    <submittedName>
        <fullName evidence="2">Uncharacterized protein</fullName>
    </submittedName>
</protein>
<keyword evidence="3" id="KW-1185">Reference proteome</keyword>
<evidence type="ECO:0000313" key="3">
    <source>
        <dbReference type="Proteomes" id="UP000717328"/>
    </source>
</evidence>
<reference evidence="2" key="2">
    <citation type="submission" date="2021-10" db="EMBL/GenBank/DDBJ databases">
        <title>Phylogenomics reveals ancestral predisposition of the termite-cultivated fungus Termitomyces towards a domesticated lifestyle.</title>
        <authorList>
            <person name="Auxier B."/>
            <person name="Grum-Grzhimaylo A."/>
            <person name="Cardenas M.E."/>
            <person name="Lodge J.D."/>
            <person name="Laessoe T."/>
            <person name="Pedersen O."/>
            <person name="Smith M.E."/>
            <person name="Kuyper T.W."/>
            <person name="Franco-Molano E.A."/>
            <person name="Baroni T.J."/>
            <person name="Aanen D.K."/>
        </authorList>
    </citation>
    <scope>NUCLEOTIDE SEQUENCE</scope>
    <source>
        <strain evidence="2">D49</strain>
    </source>
</reference>
<dbReference type="EMBL" id="JABCKI010000194">
    <property type="protein sequence ID" value="KAG5651814.1"/>
    <property type="molecule type" value="Genomic_DNA"/>
</dbReference>
<feature type="compositionally biased region" description="Polar residues" evidence="1">
    <location>
        <begin position="82"/>
        <end position="92"/>
    </location>
</feature>
<dbReference type="AlphaFoldDB" id="A0A9P7GL59"/>
<name>A0A9P7GL59_9AGAR</name>